<dbReference type="GO" id="GO:0005975">
    <property type="term" value="P:carbohydrate metabolic process"/>
    <property type="evidence" value="ECO:0007669"/>
    <property type="project" value="InterPro"/>
</dbReference>
<dbReference type="EMBL" id="FMTS01000001">
    <property type="protein sequence ID" value="SCW49540.1"/>
    <property type="molecule type" value="Genomic_DNA"/>
</dbReference>
<evidence type="ECO:0000256" key="2">
    <source>
        <dbReference type="ARBA" id="ARBA00022801"/>
    </source>
</evidence>
<dbReference type="InterPro" id="IPR013320">
    <property type="entry name" value="ConA-like_dom_sf"/>
</dbReference>
<dbReference type="PANTHER" id="PTHR42812:SF12">
    <property type="entry name" value="BETA-XYLOSIDASE-RELATED"/>
    <property type="match status" value="1"/>
</dbReference>
<sequence length="703" mass="77155">MMKTISVESLLKAVLIGSTALGASLLIAATGANAAGTSAALSTETWTADNGDGSYTNPIFYDEFSDPDVIKVGDWFYLTGTTMHTMPGLPVLRSKDLVNWEFLSYAVDKLDLGPEYRLEGGNIYGRGIWAPSFRYHNGTFYIFSNVNGRMTQIFTATDPRGPWTHREMKRSLHDLSVLFDDDGKAYVVWDYQAMHIAQLTDDLTDIVPGTEKVLFDKEAGMGEGAHFYKFDGKYYILSANYAGQMRMSAARADSVYGPYEVNRSISQGEDYGLVRGYRLNGKPPPFVLSPPDPSARESLSLHQGGIVQTDKGEWWGMSMMDSNSIGRLVNLSPVTWKDGWPYFGLPGNLGRTPRTWQKPRVDTPQPVKVPFERSDSFAESTLKPIWQWNHVPVDGQWSLAERPGFLRLHTLPAKSFWEARNSLTQRAIGPESEPTVSLDGAHLQTGDTAGLALLNYPYAWIGLEKTAEGLNLTVFDQTSGQYTRIKAPAAQILLRADCDFMTEKARFSYSVDGKTFTPLGDPFTMVFQLTTFQGVRYALFSFNDQGKAGGYADFDRFDLYQKHPHGTMTPIPYKSRIQLTSLGSGKGLGVKDNALAAGAPGEFDVLNMGTGRVALQTGDRFVSVNGAGEVSLKKGPPGPGETFQWIETLTGELTLMSLANDRFLRIDPATLQVIADSAGPLPDGTDGVRFGWHKASGNGGGGR</sequence>
<evidence type="ECO:0000256" key="3">
    <source>
        <dbReference type="ARBA" id="ARBA00023295"/>
    </source>
</evidence>
<feature type="domain" description="Beta-xylosidase C-terminal Concanavalin A-like" evidence="7">
    <location>
        <begin position="374"/>
        <end position="558"/>
    </location>
</feature>
<evidence type="ECO:0000256" key="4">
    <source>
        <dbReference type="PIRSR" id="PIRSR606710-1"/>
    </source>
</evidence>
<keyword evidence="3" id="KW-0326">Glycosidase</keyword>
<dbReference type="STRING" id="260084.SAMN02927928_1615"/>
<evidence type="ECO:0000256" key="5">
    <source>
        <dbReference type="PIRSR" id="PIRSR606710-2"/>
    </source>
</evidence>
<feature type="chain" id="PRO_5011786277" evidence="6">
    <location>
        <begin position="35"/>
        <end position="703"/>
    </location>
</feature>
<reference evidence="9" key="1">
    <citation type="submission" date="2016-10" db="EMBL/GenBank/DDBJ databases">
        <authorList>
            <person name="Varghese N."/>
            <person name="Submissions S."/>
        </authorList>
    </citation>
    <scope>NUCLEOTIDE SEQUENCE [LARGE SCALE GENOMIC DNA]</scope>
    <source>
        <strain evidence="9">CGMCC 1.3431</strain>
    </source>
</reference>
<accession>A0A1G4QY16</accession>
<comment type="similarity">
    <text evidence="1">Belongs to the glycosyl hydrolase 43 family.</text>
</comment>
<dbReference type="InterPro" id="IPR023296">
    <property type="entry name" value="Glyco_hydro_beta-prop_sf"/>
</dbReference>
<dbReference type="Gene3D" id="2.60.120.200">
    <property type="match status" value="1"/>
</dbReference>
<dbReference type="CDD" id="cd09001">
    <property type="entry name" value="GH43_FsAxh1-like"/>
    <property type="match status" value="1"/>
</dbReference>
<name>A0A1G4QY16_9CAUL</name>
<dbReference type="CDD" id="cd00257">
    <property type="entry name" value="beta-trefoil_FSCN-like"/>
    <property type="match status" value="1"/>
</dbReference>
<evidence type="ECO:0000256" key="1">
    <source>
        <dbReference type="ARBA" id="ARBA00009865"/>
    </source>
</evidence>
<dbReference type="InterPro" id="IPR041542">
    <property type="entry name" value="GH43_C2"/>
</dbReference>
<dbReference type="SUPFAM" id="SSF49899">
    <property type="entry name" value="Concanavalin A-like lectins/glucanases"/>
    <property type="match status" value="1"/>
</dbReference>
<evidence type="ECO:0000259" key="7">
    <source>
        <dbReference type="Pfam" id="PF17851"/>
    </source>
</evidence>
<dbReference type="Pfam" id="PF17851">
    <property type="entry name" value="GH43_C2"/>
    <property type="match status" value="1"/>
</dbReference>
<evidence type="ECO:0000313" key="9">
    <source>
        <dbReference type="Proteomes" id="UP000199150"/>
    </source>
</evidence>
<dbReference type="Gene3D" id="2.115.10.20">
    <property type="entry name" value="Glycosyl hydrolase domain, family 43"/>
    <property type="match status" value="1"/>
</dbReference>
<dbReference type="InterPro" id="IPR006710">
    <property type="entry name" value="Glyco_hydro_43"/>
</dbReference>
<dbReference type="SUPFAM" id="SSF50405">
    <property type="entry name" value="Actin-crosslinking proteins"/>
    <property type="match status" value="1"/>
</dbReference>
<dbReference type="PANTHER" id="PTHR42812">
    <property type="entry name" value="BETA-XYLOSIDASE"/>
    <property type="match status" value="1"/>
</dbReference>
<dbReference type="RefSeq" id="WP_245678887.1">
    <property type="nucleotide sequence ID" value="NZ_CBCRYE010000001.1"/>
</dbReference>
<evidence type="ECO:0000256" key="6">
    <source>
        <dbReference type="SAM" id="SignalP"/>
    </source>
</evidence>
<gene>
    <name evidence="8" type="ORF">SAMN02927928_1615</name>
</gene>
<keyword evidence="6" id="KW-0732">Signal</keyword>
<organism evidence="8 9">
    <name type="scientific">Asticcacaulis taihuensis</name>
    <dbReference type="NCBI Taxonomy" id="260084"/>
    <lineage>
        <taxon>Bacteria</taxon>
        <taxon>Pseudomonadati</taxon>
        <taxon>Pseudomonadota</taxon>
        <taxon>Alphaproteobacteria</taxon>
        <taxon>Caulobacterales</taxon>
        <taxon>Caulobacteraceae</taxon>
        <taxon>Asticcacaulis</taxon>
    </lineage>
</organism>
<dbReference type="InterPro" id="IPR051795">
    <property type="entry name" value="Glycosyl_Hydrlase_43"/>
</dbReference>
<proteinExistence type="inferred from homology"/>
<protein>
    <submittedName>
        <fullName evidence="8">Beta-xylosidase</fullName>
    </submittedName>
</protein>
<dbReference type="GO" id="GO:0004553">
    <property type="term" value="F:hydrolase activity, hydrolyzing O-glycosyl compounds"/>
    <property type="evidence" value="ECO:0007669"/>
    <property type="project" value="InterPro"/>
</dbReference>
<feature type="active site" description="Proton donor" evidence="4">
    <location>
        <position position="223"/>
    </location>
</feature>
<feature type="active site" description="Proton acceptor" evidence="4">
    <location>
        <position position="66"/>
    </location>
</feature>
<feature type="site" description="Important for catalytic activity, responsible for pKa modulation of the active site Glu and correct orientation of both the proton donor and substrate" evidence="5">
    <location>
        <position position="174"/>
    </location>
</feature>
<dbReference type="Proteomes" id="UP000199150">
    <property type="component" value="Unassembled WGS sequence"/>
</dbReference>
<dbReference type="Pfam" id="PF04616">
    <property type="entry name" value="Glyco_hydro_43"/>
    <property type="match status" value="1"/>
</dbReference>
<keyword evidence="9" id="KW-1185">Reference proteome</keyword>
<dbReference type="InterPro" id="IPR008999">
    <property type="entry name" value="Actin-crosslinking"/>
</dbReference>
<dbReference type="Gene3D" id="2.80.10.50">
    <property type="match status" value="1"/>
</dbReference>
<evidence type="ECO:0000313" key="8">
    <source>
        <dbReference type="EMBL" id="SCW49540.1"/>
    </source>
</evidence>
<keyword evidence="2" id="KW-0378">Hydrolase</keyword>
<dbReference type="SUPFAM" id="SSF75005">
    <property type="entry name" value="Arabinanase/levansucrase/invertase"/>
    <property type="match status" value="1"/>
</dbReference>
<feature type="signal peptide" evidence="6">
    <location>
        <begin position="1"/>
        <end position="34"/>
    </location>
</feature>
<dbReference type="AlphaFoldDB" id="A0A1G4QY16"/>